<organism evidence="3 4">
    <name type="scientific">Nocardioides agri</name>
    <dbReference type="NCBI Taxonomy" id="2682843"/>
    <lineage>
        <taxon>Bacteria</taxon>
        <taxon>Bacillati</taxon>
        <taxon>Actinomycetota</taxon>
        <taxon>Actinomycetes</taxon>
        <taxon>Propionibacteriales</taxon>
        <taxon>Nocardioidaceae</taxon>
        <taxon>Nocardioides</taxon>
    </lineage>
</organism>
<keyword evidence="1" id="KW-1133">Transmembrane helix</keyword>
<dbReference type="AlphaFoldDB" id="A0A6L6XNQ7"/>
<evidence type="ECO:0000259" key="2">
    <source>
        <dbReference type="Pfam" id="PF03992"/>
    </source>
</evidence>
<dbReference type="InterPro" id="IPR011008">
    <property type="entry name" value="Dimeric_a/b-barrel"/>
</dbReference>
<dbReference type="Gene3D" id="3.30.70.100">
    <property type="match status" value="1"/>
</dbReference>
<keyword evidence="1" id="KW-0812">Transmembrane</keyword>
<dbReference type="Pfam" id="PF03992">
    <property type="entry name" value="ABM"/>
    <property type="match status" value="1"/>
</dbReference>
<reference evidence="3 4" key="1">
    <citation type="submission" date="2019-12" db="EMBL/GenBank/DDBJ databases">
        <authorList>
            <person name="Huq M.A."/>
        </authorList>
    </citation>
    <scope>NUCLEOTIDE SEQUENCE [LARGE SCALE GENOMIC DNA]</scope>
    <source>
        <strain evidence="3 4">MAH-18</strain>
    </source>
</reference>
<feature type="domain" description="ABM" evidence="2">
    <location>
        <begin position="56"/>
        <end position="126"/>
    </location>
</feature>
<dbReference type="Proteomes" id="UP000473525">
    <property type="component" value="Unassembled WGS sequence"/>
</dbReference>
<evidence type="ECO:0000313" key="3">
    <source>
        <dbReference type="EMBL" id="MVQ48452.1"/>
    </source>
</evidence>
<comment type="caution">
    <text evidence="3">The sequence shown here is derived from an EMBL/GenBank/DDBJ whole genome shotgun (WGS) entry which is preliminary data.</text>
</comment>
<keyword evidence="1" id="KW-0472">Membrane</keyword>
<evidence type="ECO:0000313" key="4">
    <source>
        <dbReference type="Proteomes" id="UP000473525"/>
    </source>
</evidence>
<gene>
    <name evidence="3" type="ORF">GON03_04620</name>
</gene>
<keyword evidence="4" id="KW-1185">Reference proteome</keyword>
<proteinExistence type="predicted"/>
<evidence type="ECO:0000256" key="1">
    <source>
        <dbReference type="SAM" id="Phobius"/>
    </source>
</evidence>
<accession>A0A6L6XNQ7</accession>
<dbReference type="SUPFAM" id="SSF54909">
    <property type="entry name" value="Dimeric alpha+beta barrel"/>
    <property type="match status" value="1"/>
</dbReference>
<feature type="transmembrane region" description="Helical" evidence="1">
    <location>
        <begin position="20"/>
        <end position="44"/>
    </location>
</feature>
<dbReference type="EMBL" id="WSEK01000004">
    <property type="protein sequence ID" value="MVQ48452.1"/>
    <property type="molecule type" value="Genomic_DNA"/>
</dbReference>
<dbReference type="InterPro" id="IPR007138">
    <property type="entry name" value="ABM_dom"/>
</dbReference>
<name>A0A6L6XNQ7_9ACTN</name>
<sequence>MPQSAVQSSMRSTFGASARNSWMVLVCVLLVMPAWYGYMIYVVIHSRKESAVIVVVSQAWTKPGEEHAAAYVALSEEFGRFFRDHPGYRGRRLVRGVEDRTHFTHLRYFDSVASYEECTQHPDYQDHLVAMYEHLQPYESYPREYLEVVLDEPGNSA</sequence>
<protein>
    <recommendedName>
        <fullName evidence="2">ABM domain-containing protein</fullName>
    </recommendedName>
</protein>